<proteinExistence type="predicted"/>
<dbReference type="AlphaFoldDB" id="A0A2S9YQ47"/>
<dbReference type="PANTHER" id="PTHR31284:SF10">
    <property type="entry name" value="ACID PHOSPHATASE-LIKE PROTEIN"/>
    <property type="match status" value="1"/>
</dbReference>
<name>A0A2S9YQ47_9BACT</name>
<dbReference type="SUPFAM" id="SSF56784">
    <property type="entry name" value="HAD-like"/>
    <property type="match status" value="1"/>
</dbReference>
<protein>
    <submittedName>
        <fullName evidence="2">HAD superfamily, subfamily IIIB</fullName>
    </submittedName>
</protein>
<sequence>MPPITFSMGGNMLGRPRSRPVSSLVVLAWLLSSPLGCKDADAAEALETARKREAKLSAQVASLKGKLENVTIERDALTIKHETELGCRKQVIGSLTAYGGPEGPHGEVTARVAAQAQAQLERRVAKRKSGEKLAIVLDVDETALDNFEQLTGSGFCFVREEWDQWVKTGKPGVIAGMKSLYDYARAKKVAVVFITGRREHQRDATERALRAAGFDGWEALILREEAETKLTAAEYKSGRRAKLEDQGFTIALTLGDQASDLAGGHAGHTVLMPNPFYHVD</sequence>
<keyword evidence="1" id="KW-0732">Signal</keyword>
<dbReference type="InterPro" id="IPR005519">
    <property type="entry name" value="Acid_phosphat_B-like"/>
</dbReference>
<comment type="caution">
    <text evidence="2">The sequence shown here is derived from an EMBL/GenBank/DDBJ whole genome shotgun (WGS) entry which is preliminary data.</text>
</comment>
<gene>
    <name evidence="2" type="ORF">ENSA7_28990</name>
</gene>
<dbReference type="InterPro" id="IPR023214">
    <property type="entry name" value="HAD_sf"/>
</dbReference>
<reference evidence="2 3" key="1">
    <citation type="submission" date="2018-03" db="EMBL/GenBank/DDBJ databases">
        <title>Draft Genome Sequences of the Obligatory Marine Myxobacteria Enhygromyxa salina SWB007.</title>
        <authorList>
            <person name="Poehlein A."/>
            <person name="Moghaddam J.A."/>
            <person name="Harms H."/>
            <person name="Alanjari M."/>
            <person name="Koenig G.M."/>
            <person name="Daniel R."/>
            <person name="Schaeberle T.F."/>
        </authorList>
    </citation>
    <scope>NUCLEOTIDE SEQUENCE [LARGE SCALE GENOMIC DNA]</scope>
    <source>
        <strain evidence="2 3">SWB007</strain>
    </source>
</reference>
<dbReference type="OrthoDB" id="193314at2"/>
<dbReference type="Gene3D" id="3.40.50.1000">
    <property type="entry name" value="HAD superfamily/HAD-like"/>
    <property type="match status" value="1"/>
</dbReference>
<organism evidence="2 3">
    <name type="scientific">Enhygromyxa salina</name>
    <dbReference type="NCBI Taxonomy" id="215803"/>
    <lineage>
        <taxon>Bacteria</taxon>
        <taxon>Pseudomonadati</taxon>
        <taxon>Myxococcota</taxon>
        <taxon>Polyangia</taxon>
        <taxon>Nannocystales</taxon>
        <taxon>Nannocystaceae</taxon>
        <taxon>Enhygromyxa</taxon>
    </lineage>
</organism>
<dbReference type="InterPro" id="IPR036412">
    <property type="entry name" value="HAD-like_sf"/>
</dbReference>
<dbReference type="Pfam" id="PF03767">
    <property type="entry name" value="Acid_phosphat_B"/>
    <property type="match status" value="1"/>
</dbReference>
<dbReference type="PANTHER" id="PTHR31284">
    <property type="entry name" value="ACID PHOSPHATASE-LIKE PROTEIN"/>
    <property type="match status" value="1"/>
</dbReference>
<dbReference type="EMBL" id="PVNL01000057">
    <property type="protein sequence ID" value="PRQ07192.1"/>
    <property type="molecule type" value="Genomic_DNA"/>
</dbReference>
<dbReference type="Proteomes" id="UP000238823">
    <property type="component" value="Unassembled WGS sequence"/>
</dbReference>
<accession>A0A2S9YQ47</accession>
<evidence type="ECO:0000256" key="1">
    <source>
        <dbReference type="ARBA" id="ARBA00022729"/>
    </source>
</evidence>
<evidence type="ECO:0000313" key="3">
    <source>
        <dbReference type="Proteomes" id="UP000238823"/>
    </source>
</evidence>
<evidence type="ECO:0000313" key="2">
    <source>
        <dbReference type="EMBL" id="PRQ07192.1"/>
    </source>
</evidence>